<reference evidence="1 2" key="2">
    <citation type="submission" date="2013-02" db="EMBL/GenBank/DDBJ databases">
        <title>The Genome Sequence of Plasmodium falciparum MaliPS096_E11.</title>
        <authorList>
            <consortium name="The Broad Institute Genome Sequencing Platform"/>
            <consortium name="The Broad Institute Genome Sequencing Center for Infectious Disease"/>
            <person name="Neafsey D."/>
            <person name="Cheeseman I."/>
            <person name="Volkman S."/>
            <person name="Adams J."/>
            <person name="Walker B."/>
            <person name="Young S.K."/>
            <person name="Zeng Q."/>
            <person name="Gargeya S."/>
            <person name="Fitzgerald M."/>
            <person name="Haas B."/>
            <person name="Abouelleil A."/>
            <person name="Alvarado L."/>
            <person name="Arachchi H.M."/>
            <person name="Berlin A.M."/>
            <person name="Chapman S.B."/>
            <person name="Dewar J."/>
            <person name="Goldberg J."/>
            <person name="Griggs A."/>
            <person name="Gujja S."/>
            <person name="Hansen M."/>
            <person name="Howarth C."/>
            <person name="Imamovic A."/>
            <person name="Larimer J."/>
            <person name="McCowan C."/>
            <person name="Murphy C."/>
            <person name="Neiman D."/>
            <person name="Pearson M."/>
            <person name="Priest M."/>
            <person name="Roberts A."/>
            <person name="Saif S."/>
            <person name="Shea T."/>
            <person name="Sisk P."/>
            <person name="Sykes S."/>
            <person name="Wortman J."/>
            <person name="Nusbaum C."/>
            <person name="Birren B."/>
        </authorList>
    </citation>
    <scope>NUCLEOTIDE SEQUENCE [LARGE SCALE GENOMIC DNA]</scope>
    <source>
        <strain evidence="1 2">MaliPS096_E11</strain>
    </source>
</reference>
<dbReference type="Gene3D" id="3.30.1140.40">
    <property type="entry name" value="Tctex-1"/>
    <property type="match status" value="1"/>
</dbReference>
<dbReference type="GO" id="GO:0045505">
    <property type="term" value="F:dynein intermediate chain binding"/>
    <property type="evidence" value="ECO:0007669"/>
    <property type="project" value="TreeGrafter"/>
</dbReference>
<accession>A0A024WJ77</accession>
<protein>
    <recommendedName>
        <fullName evidence="3">Dynein light chain</fullName>
    </recommendedName>
</protein>
<dbReference type="OrthoDB" id="10260741at2759"/>
<dbReference type="InterPro" id="IPR038586">
    <property type="entry name" value="Tctex-1-like_sf"/>
</dbReference>
<evidence type="ECO:0000313" key="2">
    <source>
        <dbReference type="Proteomes" id="UP000030699"/>
    </source>
</evidence>
<dbReference type="SMR" id="A0A024WJ77"/>
<dbReference type="GO" id="GO:0007018">
    <property type="term" value="P:microtubule-based movement"/>
    <property type="evidence" value="ECO:0007669"/>
    <property type="project" value="TreeGrafter"/>
</dbReference>
<dbReference type="InterPro" id="IPR005334">
    <property type="entry name" value="Tctex-1-like"/>
</dbReference>
<sequence length="102" mass="12067">MKTKIINNLKTLVNNDIRNNLKNTDDKKELSIKLSNIIKNHIKTLTSNEYKIIVEIFLNDNKDQGVNISTRLFYNKHTDFFFKETLINDTSYCFIVVYLIHI</sequence>
<proteinExistence type="predicted"/>
<evidence type="ECO:0000313" key="1">
    <source>
        <dbReference type="EMBL" id="ETW47033.1"/>
    </source>
</evidence>
<organism evidence="1 2">
    <name type="scientific">Plasmodium falciparum MaliPS096_E11</name>
    <dbReference type="NCBI Taxonomy" id="1036727"/>
    <lineage>
        <taxon>Eukaryota</taxon>
        <taxon>Sar</taxon>
        <taxon>Alveolata</taxon>
        <taxon>Apicomplexa</taxon>
        <taxon>Aconoidasida</taxon>
        <taxon>Haemosporida</taxon>
        <taxon>Plasmodiidae</taxon>
        <taxon>Plasmodium</taxon>
        <taxon>Plasmodium (Laverania)</taxon>
    </lineage>
</organism>
<dbReference type="AlphaFoldDB" id="A0A024WJ77"/>
<gene>
    <name evidence="1" type="ORF">PFMALIP_05021</name>
</gene>
<dbReference type="EMBL" id="KI925617">
    <property type="protein sequence ID" value="ETW47033.1"/>
    <property type="molecule type" value="Genomic_DNA"/>
</dbReference>
<reference evidence="1 2" key="1">
    <citation type="submission" date="2013-02" db="EMBL/GenBank/DDBJ databases">
        <title>The Genome Annotation of Plasmodium falciparum MaliPS096_E11.</title>
        <authorList>
            <consortium name="The Broad Institute Genome Sequencing Platform"/>
            <consortium name="The Broad Institute Genome Sequencing Center for Infectious Disease"/>
            <person name="Neafsey D."/>
            <person name="Hoffman S."/>
            <person name="Volkman S."/>
            <person name="Rosenthal P."/>
            <person name="Walker B."/>
            <person name="Young S.K."/>
            <person name="Zeng Q."/>
            <person name="Gargeya S."/>
            <person name="Fitzgerald M."/>
            <person name="Haas B."/>
            <person name="Abouelleil A."/>
            <person name="Allen A.W."/>
            <person name="Alvarado L."/>
            <person name="Arachchi H.M."/>
            <person name="Berlin A.M."/>
            <person name="Chapman S.B."/>
            <person name="Gainer-Dewar J."/>
            <person name="Goldberg J."/>
            <person name="Griggs A."/>
            <person name="Gujja S."/>
            <person name="Hansen M."/>
            <person name="Howarth C."/>
            <person name="Imamovic A."/>
            <person name="Ireland A."/>
            <person name="Larimer J."/>
            <person name="McCowan C."/>
            <person name="Murphy C."/>
            <person name="Pearson M."/>
            <person name="Poon T.W."/>
            <person name="Priest M."/>
            <person name="Roberts A."/>
            <person name="Saif S."/>
            <person name="Shea T."/>
            <person name="Sisk P."/>
            <person name="Sykes S."/>
            <person name="Wortman J."/>
            <person name="Nusbaum C."/>
            <person name="Birren B."/>
        </authorList>
    </citation>
    <scope>NUCLEOTIDE SEQUENCE [LARGE SCALE GENOMIC DNA]</scope>
    <source>
        <strain evidence="1 2">MaliPS096_E11</strain>
    </source>
</reference>
<name>A0A024WJ77_PLAFA</name>
<dbReference type="GO" id="GO:0005737">
    <property type="term" value="C:cytoplasm"/>
    <property type="evidence" value="ECO:0007669"/>
    <property type="project" value="TreeGrafter"/>
</dbReference>
<dbReference type="Proteomes" id="UP000030699">
    <property type="component" value="Unassembled WGS sequence"/>
</dbReference>
<dbReference type="PANTHER" id="PTHR21255">
    <property type="entry name" value="T-COMPLEX-ASSOCIATED-TESTIS-EXPRESSED 1/ DYNEIN LIGHT CHAIN"/>
    <property type="match status" value="1"/>
</dbReference>
<evidence type="ECO:0008006" key="3">
    <source>
        <dbReference type="Google" id="ProtNLM"/>
    </source>
</evidence>
<dbReference type="GO" id="GO:0005868">
    <property type="term" value="C:cytoplasmic dynein complex"/>
    <property type="evidence" value="ECO:0007669"/>
    <property type="project" value="TreeGrafter"/>
</dbReference>
<dbReference type="PANTHER" id="PTHR21255:SF7">
    <property type="entry name" value="DYNEIN LIGHT CHAIN TCTEX-TYPE PROTEIN 2B"/>
    <property type="match status" value="1"/>
</dbReference>
<dbReference type="Pfam" id="PF03645">
    <property type="entry name" value="Tctex-1"/>
    <property type="match status" value="1"/>
</dbReference>